<sequence length="291" mass="32910">MSQPRAEFEGHFVFAPSFLIAEEVEEAGEVFEGKAIGTAAFADLALAKDQMFTKDADPKQYANERKKGQTVGKRKLGQVTGRTRTGLLREIKRFQGNKTDEKGLRKEAAKVMRTAWRDVFLAGLRAGGTPGEGAGKGKVLVKLDAGDDKWFKSAVQHEMRFLNGFLNAIIDETYVMPLKRRVKMYLDALTSFYESARVIAFPTNTLMWWKGPHDKRTCASCEYLFQNSPYTKLTLPTTPRSGLTICLTNCRDYLFVRRIAPEKVQVLMEGAIPKRDAYIRKLRKIKREGRA</sequence>
<dbReference type="AlphaFoldDB" id="A0A0F9M4L7"/>
<reference evidence="1" key="1">
    <citation type="journal article" date="2015" name="Nature">
        <title>Complex archaea that bridge the gap between prokaryotes and eukaryotes.</title>
        <authorList>
            <person name="Spang A."/>
            <person name="Saw J.H."/>
            <person name="Jorgensen S.L."/>
            <person name="Zaremba-Niedzwiedzka K."/>
            <person name="Martijn J."/>
            <person name="Lind A.E."/>
            <person name="van Eijk R."/>
            <person name="Schleper C."/>
            <person name="Guy L."/>
            <person name="Ettema T.J."/>
        </authorList>
    </citation>
    <scope>NUCLEOTIDE SEQUENCE</scope>
</reference>
<accession>A0A0F9M4L7</accession>
<name>A0A0F9M4L7_9ZZZZ</name>
<gene>
    <name evidence="1" type="ORF">LCGC14_1504070</name>
</gene>
<organism evidence="1">
    <name type="scientific">marine sediment metagenome</name>
    <dbReference type="NCBI Taxonomy" id="412755"/>
    <lineage>
        <taxon>unclassified sequences</taxon>
        <taxon>metagenomes</taxon>
        <taxon>ecological metagenomes</taxon>
    </lineage>
</organism>
<comment type="caution">
    <text evidence="1">The sequence shown here is derived from an EMBL/GenBank/DDBJ whole genome shotgun (WGS) entry which is preliminary data.</text>
</comment>
<dbReference type="EMBL" id="LAZR01010954">
    <property type="protein sequence ID" value="KKM64172.1"/>
    <property type="molecule type" value="Genomic_DNA"/>
</dbReference>
<evidence type="ECO:0000313" key="1">
    <source>
        <dbReference type="EMBL" id="KKM64172.1"/>
    </source>
</evidence>
<protein>
    <submittedName>
        <fullName evidence="1">Uncharacterized protein</fullName>
    </submittedName>
</protein>
<proteinExistence type="predicted"/>